<proteinExistence type="predicted"/>
<dbReference type="AlphaFoldDB" id="C0QSW3"/>
<sequence length="133" mass="15614">MKYLLDTNIWLEALLNQERSEEVIKFLNKYSGESLAISDFSLHSIIIILTKLKEFETADLFLDDIIDSGVKVVSIDSHNLKEVLIVMKEYNMDFDDAYRYFIAKNYNLVLVSFDKDFDKTDMLRKTPVELMQE</sequence>
<feature type="domain" description="PIN" evidence="1">
    <location>
        <begin position="3"/>
        <end position="121"/>
    </location>
</feature>
<organism evidence="2 3">
    <name type="scientific">Persephonella marina (strain DSM 14350 / EX-H1)</name>
    <dbReference type="NCBI Taxonomy" id="123214"/>
    <lineage>
        <taxon>Bacteria</taxon>
        <taxon>Pseudomonadati</taxon>
        <taxon>Aquificota</taxon>
        <taxon>Aquificia</taxon>
        <taxon>Aquificales</taxon>
        <taxon>Hydrogenothermaceae</taxon>
        <taxon>Persephonella</taxon>
    </lineage>
</organism>
<dbReference type="InterPro" id="IPR002716">
    <property type="entry name" value="PIN_dom"/>
</dbReference>
<name>C0QSW3_PERMH</name>
<dbReference type="HOGENOM" id="CLU_155940_0_0_0"/>
<dbReference type="EMBL" id="CP001230">
    <property type="protein sequence ID" value="ACO04021.1"/>
    <property type="molecule type" value="Genomic_DNA"/>
</dbReference>
<keyword evidence="3" id="KW-1185">Reference proteome</keyword>
<dbReference type="Proteomes" id="UP000001366">
    <property type="component" value="Chromosome"/>
</dbReference>
<dbReference type="Pfam" id="PF01850">
    <property type="entry name" value="PIN"/>
    <property type="match status" value="1"/>
</dbReference>
<dbReference type="STRING" id="123214.PERMA_2006"/>
<protein>
    <submittedName>
        <fullName evidence="2">PIN</fullName>
    </submittedName>
</protein>
<dbReference type="CDD" id="cd09854">
    <property type="entry name" value="PIN_VapC-like"/>
    <property type="match status" value="1"/>
</dbReference>
<reference evidence="2 3" key="1">
    <citation type="journal article" date="2009" name="J. Bacteriol.">
        <title>Complete and draft genome sequences of six members of the Aquificales.</title>
        <authorList>
            <person name="Reysenbach A.L."/>
            <person name="Hamamura N."/>
            <person name="Podar M."/>
            <person name="Griffiths E."/>
            <person name="Ferreira S."/>
            <person name="Hochstein R."/>
            <person name="Heidelberg J."/>
            <person name="Johnson J."/>
            <person name="Mead D."/>
            <person name="Pohorille A."/>
            <person name="Sarmiento M."/>
            <person name="Schweighofer K."/>
            <person name="Seshadri R."/>
            <person name="Voytek M.A."/>
        </authorList>
    </citation>
    <scope>NUCLEOTIDE SEQUENCE [LARGE SCALE GENOMIC DNA]</scope>
    <source>
        <strain evidence="3">DSM 14350 / EX-H1</strain>
    </source>
</reference>
<dbReference type="eggNOG" id="COG1848">
    <property type="taxonomic scope" value="Bacteria"/>
</dbReference>
<gene>
    <name evidence="2" type="ordered locus">PERMA_2006</name>
</gene>
<dbReference type="Gene3D" id="3.40.50.1010">
    <property type="entry name" value="5'-nuclease"/>
    <property type="match status" value="1"/>
</dbReference>
<dbReference type="PaxDb" id="123214-PERMA_2006"/>
<evidence type="ECO:0000259" key="1">
    <source>
        <dbReference type="Pfam" id="PF01850"/>
    </source>
</evidence>
<dbReference type="SUPFAM" id="SSF88723">
    <property type="entry name" value="PIN domain-like"/>
    <property type="match status" value="1"/>
</dbReference>
<evidence type="ECO:0000313" key="2">
    <source>
        <dbReference type="EMBL" id="ACO04021.1"/>
    </source>
</evidence>
<dbReference type="InterPro" id="IPR029060">
    <property type="entry name" value="PIN-like_dom_sf"/>
</dbReference>
<accession>C0QSW3</accession>
<dbReference type="KEGG" id="pmx:PERMA_2006"/>
<dbReference type="OrthoDB" id="572702at2"/>
<evidence type="ECO:0000313" key="3">
    <source>
        <dbReference type="Proteomes" id="UP000001366"/>
    </source>
</evidence>
<dbReference type="RefSeq" id="WP_012676259.1">
    <property type="nucleotide sequence ID" value="NC_012440.1"/>
</dbReference>